<feature type="domain" description="MBTPS1 fourth" evidence="3">
    <location>
        <begin position="10"/>
        <end position="203"/>
    </location>
</feature>
<evidence type="ECO:0000256" key="1">
    <source>
        <dbReference type="ARBA" id="ARBA00022670"/>
    </source>
</evidence>
<reference evidence="4 5" key="1">
    <citation type="submission" date="2018-11" db="EMBL/GenBank/DDBJ databases">
        <authorList>
            <consortium name="Pathogen Informatics"/>
        </authorList>
    </citation>
    <scope>NUCLEOTIDE SEQUENCE [LARGE SCALE GENOMIC DNA]</scope>
</reference>
<gene>
    <name evidence="4" type="ORF">GPUH_LOCUS11703</name>
</gene>
<keyword evidence="5" id="KW-1185">Reference proteome</keyword>
<evidence type="ECO:0000256" key="2">
    <source>
        <dbReference type="ARBA" id="ARBA00022825"/>
    </source>
</evidence>
<name>A0A3P7MM95_9BILA</name>
<evidence type="ECO:0000313" key="5">
    <source>
        <dbReference type="Proteomes" id="UP000271098"/>
    </source>
</evidence>
<accession>A0A3P7MM95</accession>
<dbReference type="GO" id="GO:0005794">
    <property type="term" value="C:Golgi apparatus"/>
    <property type="evidence" value="ECO:0007669"/>
    <property type="project" value="TreeGrafter"/>
</dbReference>
<dbReference type="Proteomes" id="UP000271098">
    <property type="component" value="Unassembled WGS sequence"/>
</dbReference>
<dbReference type="PANTHER" id="PTHR43806">
    <property type="entry name" value="PEPTIDASE S8"/>
    <property type="match status" value="1"/>
</dbReference>
<dbReference type="PANTHER" id="PTHR43806:SF7">
    <property type="entry name" value="MEMBRANE-BOUND TRANSCRIPTION FACTOR SITE-1 PROTEASE"/>
    <property type="match status" value="1"/>
</dbReference>
<dbReference type="OrthoDB" id="1740355at2759"/>
<evidence type="ECO:0000259" key="3">
    <source>
        <dbReference type="Pfam" id="PF23090"/>
    </source>
</evidence>
<sequence>MLRVRIIPTPPKSQRLLWDQYRNMRYPPGYFPRDDLRDKANILDWNADHPHTNFKALYQHLRSSGYYIEVLGEPLTCVDLSYYSVYLLVDPEDEFFPGEREKLFTEVTHNGLNMIVFADWYNASVIDKIRFMDENTKQWWQPETGGTNLPALNDLLANWNITLGAQVLDGVATIGRTPVKYLSGTSIIAAPAEALIAFANLTDLVHFGLS</sequence>
<dbReference type="EMBL" id="UYRT01078742">
    <property type="protein sequence ID" value="VDN19131.1"/>
    <property type="molecule type" value="Genomic_DNA"/>
</dbReference>
<dbReference type="InterPro" id="IPR057032">
    <property type="entry name" value="MBTPS1_4th"/>
</dbReference>
<dbReference type="AlphaFoldDB" id="A0A3P7MM95"/>
<protein>
    <recommendedName>
        <fullName evidence="3">MBTPS1 fourth domain-containing protein</fullName>
    </recommendedName>
</protein>
<dbReference type="Pfam" id="PF23090">
    <property type="entry name" value="MBTPS1_4th"/>
    <property type="match status" value="1"/>
</dbReference>
<keyword evidence="1" id="KW-0645">Protease</keyword>
<dbReference type="InterPro" id="IPR050131">
    <property type="entry name" value="Peptidase_S8_subtilisin-like"/>
</dbReference>
<keyword evidence="2" id="KW-0720">Serine protease</keyword>
<dbReference type="GO" id="GO:0006508">
    <property type="term" value="P:proteolysis"/>
    <property type="evidence" value="ECO:0007669"/>
    <property type="project" value="UniProtKB-KW"/>
</dbReference>
<dbReference type="GO" id="GO:0004252">
    <property type="term" value="F:serine-type endopeptidase activity"/>
    <property type="evidence" value="ECO:0007669"/>
    <property type="project" value="TreeGrafter"/>
</dbReference>
<keyword evidence="2" id="KW-0378">Hydrolase</keyword>
<proteinExistence type="predicted"/>
<organism evidence="4 5">
    <name type="scientific">Gongylonema pulchrum</name>
    <dbReference type="NCBI Taxonomy" id="637853"/>
    <lineage>
        <taxon>Eukaryota</taxon>
        <taxon>Metazoa</taxon>
        <taxon>Ecdysozoa</taxon>
        <taxon>Nematoda</taxon>
        <taxon>Chromadorea</taxon>
        <taxon>Rhabditida</taxon>
        <taxon>Spirurina</taxon>
        <taxon>Spiruromorpha</taxon>
        <taxon>Spiruroidea</taxon>
        <taxon>Gongylonematidae</taxon>
        <taxon>Gongylonema</taxon>
    </lineage>
</organism>
<evidence type="ECO:0000313" key="4">
    <source>
        <dbReference type="EMBL" id="VDN19131.1"/>
    </source>
</evidence>